<dbReference type="EC" id="2.7.13.3" evidence="3"/>
<dbReference type="RefSeq" id="WP_380743192.1">
    <property type="nucleotide sequence ID" value="NZ_JBHTLI010000001.1"/>
</dbReference>
<dbReference type="Pfam" id="PF06580">
    <property type="entry name" value="His_kinase"/>
    <property type="match status" value="1"/>
</dbReference>
<feature type="domain" description="Signal transduction histidine kinase internal region" evidence="2">
    <location>
        <begin position="169"/>
        <end position="247"/>
    </location>
</feature>
<comment type="caution">
    <text evidence="3">The sequence shown here is derived from an EMBL/GenBank/DDBJ whole genome shotgun (WGS) entry which is preliminary data.</text>
</comment>
<feature type="transmembrane region" description="Helical" evidence="1">
    <location>
        <begin position="56"/>
        <end position="74"/>
    </location>
</feature>
<name>A0ABW3NQ94_9FLAO</name>
<dbReference type="PANTHER" id="PTHR34220:SF7">
    <property type="entry name" value="SENSOR HISTIDINE KINASE YPDA"/>
    <property type="match status" value="1"/>
</dbReference>
<dbReference type="InterPro" id="IPR010559">
    <property type="entry name" value="Sig_transdc_His_kin_internal"/>
</dbReference>
<evidence type="ECO:0000313" key="3">
    <source>
        <dbReference type="EMBL" id="MFD1094916.1"/>
    </source>
</evidence>
<evidence type="ECO:0000259" key="2">
    <source>
        <dbReference type="Pfam" id="PF06580"/>
    </source>
</evidence>
<accession>A0ABW3NQ94</accession>
<keyword evidence="4" id="KW-1185">Reference proteome</keyword>
<keyword evidence="1" id="KW-1133">Transmembrane helix</keyword>
<evidence type="ECO:0000256" key="1">
    <source>
        <dbReference type="SAM" id="Phobius"/>
    </source>
</evidence>
<gene>
    <name evidence="3" type="ORF">ACFQ3Q_04065</name>
</gene>
<dbReference type="GO" id="GO:0004673">
    <property type="term" value="F:protein histidine kinase activity"/>
    <property type="evidence" value="ECO:0007669"/>
    <property type="project" value="UniProtKB-EC"/>
</dbReference>
<dbReference type="InterPro" id="IPR050640">
    <property type="entry name" value="Bact_2-comp_sensor_kinase"/>
</dbReference>
<keyword evidence="3" id="KW-0808">Transferase</keyword>
<dbReference type="InterPro" id="IPR036890">
    <property type="entry name" value="HATPase_C_sf"/>
</dbReference>
<dbReference type="PANTHER" id="PTHR34220">
    <property type="entry name" value="SENSOR HISTIDINE KINASE YPDA"/>
    <property type="match status" value="1"/>
</dbReference>
<dbReference type="Proteomes" id="UP001597131">
    <property type="component" value="Unassembled WGS sequence"/>
</dbReference>
<sequence length="361" mass="42050">MSLSARIYRKLFISNTEGFQISPRHHVIFWLIYFTFNTLRWGSYYGDYLYSLKTNLLGFPIHMSLCYFTAYFLLPNFIYKKKFLSFTALLVSSIFVMVLAKFYFTYILINTNVWPEGPEITSTPTIDYMIVMMLGELYVISFFSAIKITIEWFNESKRAAKLEKMQSETELKFLRSQISPHFFFNTLNNVYSLSLEKSDKASDTVLKLSEFMRYLLYEAKDQKQSLEKEIGCIKNYLDLEGIRYGSSLKVQLNISGEPKGKKIAPMLLIPFIENAFKHGANKNIGPVHILIDIEIKEEFLNFKIENTSPSKNLPQKKEKDGGIGINNVKKRLELGYNKEDYNLNIFEKEGNHVVELKIILK</sequence>
<feature type="transmembrane region" description="Helical" evidence="1">
    <location>
        <begin position="27"/>
        <end position="44"/>
    </location>
</feature>
<reference evidence="4" key="1">
    <citation type="journal article" date="2019" name="Int. J. Syst. Evol. Microbiol.">
        <title>The Global Catalogue of Microorganisms (GCM) 10K type strain sequencing project: providing services to taxonomists for standard genome sequencing and annotation.</title>
        <authorList>
            <consortium name="The Broad Institute Genomics Platform"/>
            <consortium name="The Broad Institute Genome Sequencing Center for Infectious Disease"/>
            <person name="Wu L."/>
            <person name="Ma J."/>
        </authorList>
    </citation>
    <scope>NUCLEOTIDE SEQUENCE [LARGE SCALE GENOMIC DNA]</scope>
    <source>
        <strain evidence="4">CCUG 64793</strain>
    </source>
</reference>
<keyword evidence="1" id="KW-0472">Membrane</keyword>
<dbReference type="Gene3D" id="3.30.565.10">
    <property type="entry name" value="Histidine kinase-like ATPase, C-terminal domain"/>
    <property type="match status" value="1"/>
</dbReference>
<protein>
    <submittedName>
        <fullName evidence="3">Sensor histidine kinase</fullName>
        <ecNumber evidence="3">2.7.13.3</ecNumber>
    </submittedName>
</protein>
<feature type="transmembrane region" description="Helical" evidence="1">
    <location>
        <begin position="86"/>
        <end position="109"/>
    </location>
</feature>
<feature type="transmembrane region" description="Helical" evidence="1">
    <location>
        <begin position="129"/>
        <end position="150"/>
    </location>
</feature>
<keyword evidence="1" id="KW-0812">Transmembrane</keyword>
<dbReference type="EMBL" id="JBHTLI010000001">
    <property type="protein sequence ID" value="MFD1094916.1"/>
    <property type="molecule type" value="Genomic_DNA"/>
</dbReference>
<organism evidence="3 4">
    <name type="scientific">Salegentibacter chungangensis</name>
    <dbReference type="NCBI Taxonomy" id="1335724"/>
    <lineage>
        <taxon>Bacteria</taxon>
        <taxon>Pseudomonadati</taxon>
        <taxon>Bacteroidota</taxon>
        <taxon>Flavobacteriia</taxon>
        <taxon>Flavobacteriales</taxon>
        <taxon>Flavobacteriaceae</taxon>
        <taxon>Salegentibacter</taxon>
    </lineage>
</organism>
<evidence type="ECO:0000313" key="4">
    <source>
        <dbReference type="Proteomes" id="UP001597131"/>
    </source>
</evidence>
<proteinExistence type="predicted"/>
<keyword evidence="3" id="KW-0418">Kinase</keyword>